<feature type="region of interest" description="Disordered" evidence="1">
    <location>
        <begin position="1"/>
        <end position="52"/>
    </location>
</feature>
<name>U2Z0V7_9RHOB</name>
<evidence type="ECO:0000313" key="3">
    <source>
        <dbReference type="Proteomes" id="UP000016566"/>
    </source>
</evidence>
<evidence type="ECO:0000256" key="1">
    <source>
        <dbReference type="SAM" id="MobiDB-lite"/>
    </source>
</evidence>
<accession>U2Z0V7</accession>
<organism evidence="2 3">
    <name type="scientific">Limimaricola cinnabarinus LL-001</name>
    <dbReference type="NCBI Taxonomy" id="1337093"/>
    <lineage>
        <taxon>Bacteria</taxon>
        <taxon>Pseudomonadati</taxon>
        <taxon>Pseudomonadota</taxon>
        <taxon>Alphaproteobacteria</taxon>
        <taxon>Rhodobacterales</taxon>
        <taxon>Paracoccaceae</taxon>
        <taxon>Limimaricola</taxon>
    </lineage>
</organism>
<proteinExistence type="predicted"/>
<dbReference type="InterPro" id="IPR002060">
    <property type="entry name" value="Squ/phyt_synthse"/>
</dbReference>
<evidence type="ECO:0000313" key="2">
    <source>
        <dbReference type="EMBL" id="GAD54995.1"/>
    </source>
</evidence>
<dbReference type="STRING" id="1337093.MBELCI_1047"/>
<dbReference type="AlphaFoldDB" id="U2Z0V7"/>
<protein>
    <submittedName>
        <fullName evidence="2">Phytoene/squalene synthetase-like protein</fullName>
    </submittedName>
</protein>
<dbReference type="Proteomes" id="UP000016566">
    <property type="component" value="Unassembled WGS sequence"/>
</dbReference>
<dbReference type="InterPro" id="IPR008949">
    <property type="entry name" value="Isoprenoid_synthase_dom_sf"/>
</dbReference>
<sequence>MGAPRPSPASSSTARTGRGSAGPPWASRPTSSMRASTRWWTPSAGSSGTAQHRWRGMSVAACAGLVERGDPDRFRAAMTAPVAAREKLFPLYAFNLEVARAPFVTKEPMIAEMRLQWWRDVVEEIVGGAPVRAHEVAAPLAQVVREAALPEAALDALVAARRWDIYSDPFEDQAALDAHVDATAGGLMWLSAKALGAGDDEEGPIRRAGFGHGVALWLMAIPGFEERGKRPLVDGRPEAVREFARRGLEALHDARKTRLSKAVVPALRAAWQAEGVLKRAVADPGRVAQGALTPGPAAGAAALALRAATGRW</sequence>
<dbReference type="eggNOG" id="COG1562">
    <property type="taxonomic scope" value="Bacteria"/>
</dbReference>
<dbReference type="EMBL" id="BATB01000008">
    <property type="protein sequence ID" value="GAD54995.1"/>
    <property type="molecule type" value="Genomic_DNA"/>
</dbReference>
<feature type="compositionally biased region" description="Low complexity" evidence="1">
    <location>
        <begin position="1"/>
        <end position="18"/>
    </location>
</feature>
<feature type="compositionally biased region" description="Polar residues" evidence="1">
    <location>
        <begin position="28"/>
        <end position="50"/>
    </location>
</feature>
<dbReference type="Gene3D" id="1.10.600.10">
    <property type="entry name" value="Farnesyl Diphosphate Synthase"/>
    <property type="match status" value="1"/>
</dbReference>
<reference evidence="2" key="1">
    <citation type="journal article" date="2013" name="Genome Announc.">
        <title>Draft Genome Sequence of Loktanella cinnabarina LL-001T, Isolated from Deep-Sea Floor Sediment.</title>
        <authorList>
            <person name="Nishi S."/>
            <person name="Tsubouchi T."/>
            <person name="Takaki Y."/>
            <person name="Koyanagi R."/>
            <person name="Satoh N."/>
            <person name="Maruyama T."/>
            <person name="Hatada Y."/>
        </authorList>
    </citation>
    <scope>NUCLEOTIDE SEQUENCE [LARGE SCALE GENOMIC DNA]</scope>
    <source>
        <strain evidence="2">LL-001</strain>
    </source>
</reference>
<comment type="caution">
    <text evidence="2">The sequence shown here is derived from an EMBL/GenBank/DDBJ whole genome shotgun (WGS) entry which is preliminary data.</text>
</comment>
<gene>
    <name evidence="2" type="ORF">MBELCI_1047</name>
</gene>
<dbReference type="Pfam" id="PF00494">
    <property type="entry name" value="SQS_PSY"/>
    <property type="match status" value="1"/>
</dbReference>
<keyword evidence="3" id="KW-1185">Reference proteome</keyword>
<dbReference type="SUPFAM" id="SSF48576">
    <property type="entry name" value="Terpenoid synthases"/>
    <property type="match status" value="1"/>
</dbReference>